<dbReference type="PANTHER" id="PTHR22907:SF54">
    <property type="entry name" value="GH04558P"/>
    <property type="match status" value="1"/>
</dbReference>
<dbReference type="EMBL" id="JI172560">
    <property type="protein sequence ID" value="ADY45816.1"/>
    <property type="molecule type" value="mRNA"/>
</dbReference>
<evidence type="ECO:0000256" key="6">
    <source>
        <dbReference type="ARBA" id="ARBA00022989"/>
    </source>
</evidence>
<accession>F1L6R2</accession>
<sequence length="426" mass="46969">MRVGPAILLLEMMHLLQSMSIDNSIIGTPRVQCERDYIRFSVNTEKPFKGKVFVKGEYTNDQCVRNFAQTAIGGGHGKEGNVGSTLLRTSSPLADREVYGSMSGINDHLRCPPCPVCESGRRTTRQAGTIANIDIQLGTCNTKRARSLSPPGVTISFTIVVSFHENFVTKVDRAYRIQCAYAEIDKTVTTKIDVSMPQSTELTGTIDSPKCEYRIKGQSGEPVKNVRVGDIIEHEWSCSGGTAGTYAILVSNCYAEGGDHQKELVIDKRGCSLDSFVIPTPEYKNNEMLATAKSIVFKFPDRTDIGFQCDILVCARGENICDQLTPPKCEVRQRRALINDSSLSAWRLHAEPLNVIDIDENIGDDELAALNRINNKLSSSFSLSTIAPFCISLANFALIIAFSTFFFTISTAIVAFIFLFKDTLQK</sequence>
<keyword evidence="6 8" id="KW-1133">Transmembrane helix</keyword>
<feature type="chain" id="PRO_5003265839" evidence="9">
    <location>
        <begin position="19"/>
        <end position="426"/>
    </location>
</feature>
<reference evidence="11" key="1">
    <citation type="journal article" date="2011" name="Genome Res.">
        <title>Deep small RNA sequencing from the nematode Ascaris reveals conservation, functional diversification, and novel developmental profiles.</title>
        <authorList>
            <person name="Wang J."/>
            <person name="Czech B."/>
            <person name="Crunk A."/>
            <person name="Wallace A."/>
            <person name="Mitreva M."/>
            <person name="Hannon G.J."/>
            <person name="Davis R.E."/>
        </authorList>
    </citation>
    <scope>NUCLEOTIDE SEQUENCE</scope>
</reference>
<evidence type="ECO:0000256" key="3">
    <source>
        <dbReference type="ARBA" id="ARBA00022475"/>
    </source>
</evidence>
<evidence type="ECO:0000256" key="8">
    <source>
        <dbReference type="SAM" id="Phobius"/>
    </source>
</evidence>
<dbReference type="PROSITE" id="PS51034">
    <property type="entry name" value="ZP_2"/>
    <property type="match status" value="1"/>
</dbReference>
<organism evidence="11">
    <name type="scientific">Ascaris suum</name>
    <name type="common">Pig roundworm</name>
    <name type="synonym">Ascaris lumbricoides</name>
    <dbReference type="NCBI Taxonomy" id="6253"/>
    <lineage>
        <taxon>Eukaryota</taxon>
        <taxon>Metazoa</taxon>
        <taxon>Ecdysozoa</taxon>
        <taxon>Nematoda</taxon>
        <taxon>Chromadorea</taxon>
        <taxon>Rhabditida</taxon>
        <taxon>Spirurina</taxon>
        <taxon>Ascaridomorpha</taxon>
        <taxon>Ascaridoidea</taxon>
        <taxon>Ascarididae</taxon>
        <taxon>Ascaris</taxon>
    </lineage>
</organism>
<feature type="signal peptide" evidence="9">
    <location>
        <begin position="1"/>
        <end position="18"/>
    </location>
</feature>
<keyword evidence="5 9" id="KW-0732">Signal</keyword>
<dbReference type="GO" id="GO:0005886">
    <property type="term" value="C:plasma membrane"/>
    <property type="evidence" value="ECO:0007669"/>
    <property type="project" value="UniProtKB-SubCell"/>
</dbReference>
<keyword evidence="3" id="KW-1003">Cell membrane</keyword>
<dbReference type="InterPro" id="IPR056953">
    <property type="entry name" value="CUT_N"/>
</dbReference>
<name>F1L6R2_ASCSU</name>
<evidence type="ECO:0000256" key="1">
    <source>
        <dbReference type="ARBA" id="ARBA00004251"/>
    </source>
</evidence>
<dbReference type="InterPro" id="IPR057475">
    <property type="entry name" value="CUT_C"/>
</dbReference>
<evidence type="ECO:0000256" key="9">
    <source>
        <dbReference type="SAM" id="SignalP"/>
    </source>
</evidence>
<dbReference type="AlphaFoldDB" id="F1L6R2"/>
<keyword evidence="2" id="KW-0193">Cuticle</keyword>
<dbReference type="InterPro" id="IPR001507">
    <property type="entry name" value="ZP_dom"/>
</dbReference>
<dbReference type="SMART" id="SM00241">
    <property type="entry name" value="ZP"/>
    <property type="match status" value="1"/>
</dbReference>
<keyword evidence="4 8" id="KW-0812">Transmembrane</keyword>
<dbReference type="Pfam" id="PF25301">
    <property type="entry name" value="CUT_C"/>
    <property type="match status" value="1"/>
</dbReference>
<evidence type="ECO:0000256" key="5">
    <source>
        <dbReference type="ARBA" id="ARBA00022729"/>
    </source>
</evidence>
<dbReference type="PANTHER" id="PTHR22907">
    <property type="entry name" value="GH04558P"/>
    <property type="match status" value="1"/>
</dbReference>
<evidence type="ECO:0000256" key="7">
    <source>
        <dbReference type="ARBA" id="ARBA00023136"/>
    </source>
</evidence>
<evidence type="ECO:0000259" key="10">
    <source>
        <dbReference type="PROSITE" id="PS51034"/>
    </source>
</evidence>
<feature type="transmembrane region" description="Helical" evidence="8">
    <location>
        <begin position="396"/>
        <end position="420"/>
    </location>
</feature>
<protein>
    <submittedName>
        <fullName evidence="11">Cuticlin-1</fullName>
    </submittedName>
</protein>
<feature type="domain" description="ZP" evidence="10">
    <location>
        <begin position="32"/>
        <end position="328"/>
    </location>
</feature>
<evidence type="ECO:0000256" key="4">
    <source>
        <dbReference type="ARBA" id="ARBA00022692"/>
    </source>
</evidence>
<dbReference type="InterPro" id="IPR051962">
    <property type="entry name" value="Cuticlin"/>
</dbReference>
<keyword evidence="7 8" id="KW-0472">Membrane</keyword>
<proteinExistence type="evidence at transcript level"/>
<evidence type="ECO:0000256" key="2">
    <source>
        <dbReference type="ARBA" id="ARBA00022460"/>
    </source>
</evidence>
<evidence type="ECO:0000313" key="11">
    <source>
        <dbReference type="EMBL" id="ADY45816.1"/>
    </source>
</evidence>
<dbReference type="Pfam" id="PF25057">
    <property type="entry name" value="CUT_N"/>
    <property type="match status" value="2"/>
</dbReference>
<comment type="subcellular location">
    <subcellularLocation>
        <location evidence="1">Cell membrane</location>
        <topology evidence="1">Single-pass type I membrane protein</topology>
    </subcellularLocation>
</comment>
<dbReference type="GO" id="GO:0042302">
    <property type="term" value="F:structural constituent of cuticle"/>
    <property type="evidence" value="ECO:0007669"/>
    <property type="project" value="UniProtKB-KW"/>
</dbReference>